<dbReference type="STRING" id="1631871.FOL01_0648"/>
<keyword evidence="7" id="KW-1185">Reference proteome</keyword>
<evidence type="ECO:0000256" key="1">
    <source>
        <dbReference type="ARBA" id="ARBA00004141"/>
    </source>
</evidence>
<dbReference type="GO" id="GO:0005886">
    <property type="term" value="C:plasma membrane"/>
    <property type="evidence" value="ECO:0007669"/>
    <property type="project" value="UniProtKB-ARBA"/>
</dbReference>
<evidence type="ECO:0000313" key="6">
    <source>
        <dbReference type="EMBL" id="APS41507.1"/>
    </source>
</evidence>
<dbReference type="EMBL" id="CP014332">
    <property type="protein sequence ID" value="APS41507.1"/>
    <property type="molecule type" value="Genomic_DNA"/>
</dbReference>
<feature type="transmembrane region" description="Helical" evidence="5">
    <location>
        <begin position="49"/>
        <end position="68"/>
    </location>
</feature>
<feature type="transmembrane region" description="Helical" evidence="5">
    <location>
        <begin position="200"/>
        <end position="219"/>
    </location>
</feature>
<feature type="transmembrane region" description="Helical" evidence="5">
    <location>
        <begin position="22"/>
        <end position="42"/>
    </location>
</feature>
<name>A0A1L6RAB9_9LACO</name>
<dbReference type="KEGG" id="wjo:FOL01_0648"/>
<accession>A0A1L6RAB9</accession>
<organism evidence="6 7">
    <name type="scientific">Weissella jogaejeotgali</name>
    <dbReference type="NCBI Taxonomy" id="1631871"/>
    <lineage>
        <taxon>Bacteria</taxon>
        <taxon>Bacillati</taxon>
        <taxon>Bacillota</taxon>
        <taxon>Bacilli</taxon>
        <taxon>Lactobacillales</taxon>
        <taxon>Lactobacillaceae</taxon>
        <taxon>Weissella</taxon>
    </lineage>
</organism>
<evidence type="ECO:0000256" key="2">
    <source>
        <dbReference type="ARBA" id="ARBA00022692"/>
    </source>
</evidence>
<proteinExistence type="predicted"/>
<reference evidence="6 7" key="1">
    <citation type="submission" date="2016-02" db="EMBL/GenBank/DDBJ databases">
        <title>Complete Genome Sequence of Weissella jogaejeotgali FOL01.</title>
        <authorList>
            <person name="Lee J.-H."/>
            <person name="Ku H.-J."/>
        </authorList>
    </citation>
    <scope>NUCLEOTIDE SEQUENCE [LARGE SCALE GENOMIC DNA]</scope>
    <source>
        <strain evidence="6 7">FOL01</strain>
    </source>
</reference>
<dbReference type="Proteomes" id="UP000185473">
    <property type="component" value="Chromosome"/>
</dbReference>
<dbReference type="InterPro" id="IPR003339">
    <property type="entry name" value="ABC/ECF_trnsptr_transmembrane"/>
</dbReference>
<evidence type="ECO:0000313" key="7">
    <source>
        <dbReference type="Proteomes" id="UP000185473"/>
    </source>
</evidence>
<sequence length="222" mass="25023">MLKLNPTILVFIMLGIGIETSFVRSVILNGIVAFISLIYLLLQRPNLKIVGLMLIISIPVAFGTWWSFIAFGTGDTHHLALVYATRLYAYLLLGAAVTLTVNVKDLLFSLNQHAKLSNTFTYGLLAAFNLVPRVRRQVQIIRYAGALRGITYHLWQPQIYFKAILSALHWSDDLAIAMTSHGFSEGFPRTQTVQEHLPKWQWGLVCLLILAYLLTAIVIKPW</sequence>
<keyword evidence="2 5" id="KW-0812">Transmembrane</keyword>
<evidence type="ECO:0000256" key="4">
    <source>
        <dbReference type="ARBA" id="ARBA00023136"/>
    </source>
</evidence>
<keyword evidence="3 5" id="KW-1133">Transmembrane helix</keyword>
<dbReference type="OrthoDB" id="92887at2"/>
<keyword evidence="4 5" id="KW-0472">Membrane</keyword>
<evidence type="ECO:0000256" key="3">
    <source>
        <dbReference type="ARBA" id="ARBA00022989"/>
    </source>
</evidence>
<feature type="transmembrane region" description="Helical" evidence="5">
    <location>
        <begin position="88"/>
        <end position="107"/>
    </location>
</feature>
<gene>
    <name evidence="6" type="ORF">FOL01_0648</name>
</gene>
<protein>
    <submittedName>
        <fullName evidence="6">Transmembrane component YkoC</fullName>
    </submittedName>
</protein>
<comment type="subcellular location">
    <subcellularLocation>
        <location evidence="1">Membrane</location>
        <topology evidence="1">Multi-pass membrane protein</topology>
    </subcellularLocation>
</comment>
<dbReference type="CDD" id="cd16914">
    <property type="entry name" value="EcfT"/>
    <property type="match status" value="1"/>
</dbReference>
<dbReference type="RefSeq" id="WP_075269356.1">
    <property type="nucleotide sequence ID" value="NZ_CP014332.1"/>
</dbReference>
<dbReference type="Pfam" id="PF02361">
    <property type="entry name" value="CbiQ"/>
    <property type="match status" value="1"/>
</dbReference>
<evidence type="ECO:0000256" key="5">
    <source>
        <dbReference type="SAM" id="Phobius"/>
    </source>
</evidence>
<dbReference type="AlphaFoldDB" id="A0A1L6RAB9"/>